<feature type="domain" description="DUF7467" evidence="1">
    <location>
        <begin position="472"/>
        <end position="567"/>
    </location>
</feature>
<dbReference type="Proteomes" id="UP000184396">
    <property type="component" value="Unassembled WGS sequence"/>
</dbReference>
<proteinExistence type="predicted"/>
<evidence type="ECO:0000313" key="2">
    <source>
        <dbReference type="EMBL" id="SHI49536.1"/>
    </source>
</evidence>
<evidence type="ECO:0000313" key="3">
    <source>
        <dbReference type="Proteomes" id="UP000184396"/>
    </source>
</evidence>
<feature type="domain" description="DUF7467" evidence="1">
    <location>
        <begin position="258"/>
        <end position="330"/>
    </location>
</feature>
<evidence type="ECO:0000259" key="1">
    <source>
        <dbReference type="Pfam" id="PF24269"/>
    </source>
</evidence>
<dbReference type="InterPro" id="IPR055890">
    <property type="entry name" value="DUF7467"/>
</dbReference>
<name>A0A1M6BLJ2_9FLAO</name>
<gene>
    <name evidence="2" type="ORF">SAMN05216261_0792</name>
</gene>
<feature type="domain" description="DUF7467" evidence="1">
    <location>
        <begin position="604"/>
        <end position="685"/>
    </location>
</feature>
<accession>A0A1M6BLJ2</accession>
<reference evidence="2 3" key="1">
    <citation type="submission" date="2016-11" db="EMBL/GenBank/DDBJ databases">
        <authorList>
            <person name="Jaros S."/>
            <person name="Januszkiewicz K."/>
            <person name="Wedrychowicz H."/>
        </authorList>
    </citation>
    <scope>NUCLEOTIDE SEQUENCE [LARGE SCALE GENOMIC DNA]</scope>
    <source>
        <strain evidence="2 3">CGMCC 1.12213</strain>
    </source>
</reference>
<dbReference type="EMBL" id="FQYK01000002">
    <property type="protein sequence ID" value="SHI49536.1"/>
    <property type="molecule type" value="Genomic_DNA"/>
</dbReference>
<dbReference type="RefSeq" id="WP_143148070.1">
    <property type="nucleotide sequence ID" value="NZ_FQYK01000002.1"/>
</dbReference>
<organism evidence="2 3">
    <name type="scientific">Algibacter luteus</name>
    <dbReference type="NCBI Taxonomy" id="1178825"/>
    <lineage>
        <taxon>Bacteria</taxon>
        <taxon>Pseudomonadati</taxon>
        <taxon>Bacteroidota</taxon>
        <taxon>Flavobacteriia</taxon>
        <taxon>Flavobacteriales</taxon>
        <taxon>Flavobacteriaceae</taxon>
        <taxon>Algibacter</taxon>
    </lineage>
</organism>
<protein>
    <recommendedName>
        <fullName evidence="1">DUF7467 domain-containing protein</fullName>
    </recommendedName>
</protein>
<dbReference type="PROSITE" id="PS51257">
    <property type="entry name" value="PROKAR_LIPOPROTEIN"/>
    <property type="match status" value="1"/>
</dbReference>
<sequence>MKTKIFTLLGIVFLFFSCQKELLDLQEDSLQSFSMSSQLTASCEPDFESLHASLPNSVSIQTTANPGDDAYFDFDILNTDLAATGLQGWCGDVDGYLEVEGPYEFNVYSSYEDFPTEEFENPQNFPLVNWILNQDFIGKVSSISGETYTYGMVQWAIWELLDDNNCVNCFYLTGDVKDGWKQNRAALEAVAMEIVDAAVAEGQDFKPGCGQQVALMFIANERNPLNQIIQSIIYTVDVPEKEEDCKDCEGNVTELELKYNGDEEAHIVVKTKDEGVNGSKVVFEGNVAPGGTFTFMGNDENGTLGEEIKVYVDGDYVKIKTDCSEAIGPGLIIEDIEVISGKSSNGAYLCPIPCDECKGGVTSFTVEYTGSSPAQLKVAHKDAVLFNEMINPGQLITLSGSKDDGTFEENNLIFTLNGTAQSAPGHDEGEIHVSCSKPFYVGLPIGDSLVVTAGRSKDNGEMCAMNEMPCDECDGGVTSFTMEYTGLNNATLKVEHKNAVLFNAVVTPDQLITLSGSKDDGKFEENNLIISLNGVVLSAPEHDPGQIHVSCSKPFYVGLPIGDSLVVTAGTSKDNGPICEDIPPMQPDCQECKGGVTSFTFEYTGSDAELIVKDKNGVLWSGSVSNGQEITLNGSKDDGKFEENDLMFILNGVAQSAPEHDTGKIHMSCSKPFYVGLPIGNNIVVTAGTSKDNGPICEKNPPSTSAECDCDGKIVSMAVEYGGPNGATVTVGADENGNNSKTFNNVQTGEILNVTLGDIGNWWYWSVNGNVQGSIHTSCSDDILGNVDAEKSDFGNMGTYPNPEFGSNNGTFLVVMHTDDKGNTCTLDGYNVEVLPMDPTTPDSTECDCDGKIVKMSVKYDGPSGAVIVVTGDNGGSQTFTNVSKGDVITPTLGAVGNWWYYTVNGNLQASIHTSCSDDILGNVDASKSIFGNLGSYPDPADDDGNKNDGTFLVTSHTDEKGNTCSLTDGH</sequence>
<keyword evidence="3" id="KW-1185">Reference proteome</keyword>
<dbReference type="OrthoDB" id="599464at2"/>
<dbReference type="AlphaFoldDB" id="A0A1M6BLJ2"/>
<feature type="domain" description="DUF7467" evidence="1">
    <location>
        <begin position="374"/>
        <end position="451"/>
    </location>
</feature>
<dbReference type="eggNOG" id="COG1361">
    <property type="taxonomic scope" value="Bacteria"/>
</dbReference>
<dbReference type="Pfam" id="PF24269">
    <property type="entry name" value="DUF7467"/>
    <property type="match status" value="4"/>
</dbReference>